<feature type="domain" description="ABC transmembrane type-1" evidence="9">
    <location>
        <begin position="19"/>
        <end position="301"/>
    </location>
</feature>
<accession>A0A3S9SWP4</accession>
<gene>
    <name evidence="10" type="ORF">BBF96_04440</name>
</gene>
<dbReference type="RefSeq" id="WP_127016034.1">
    <property type="nucleotide sequence ID" value="NZ_CP016379.1"/>
</dbReference>
<dbReference type="GO" id="GO:0015421">
    <property type="term" value="F:ABC-type oligopeptide transporter activity"/>
    <property type="evidence" value="ECO:0007669"/>
    <property type="project" value="TreeGrafter"/>
</dbReference>
<dbReference type="KEGG" id="aft:BBF96_04440"/>
<evidence type="ECO:0000256" key="1">
    <source>
        <dbReference type="ARBA" id="ARBA00004651"/>
    </source>
</evidence>
<dbReference type="InterPro" id="IPR003593">
    <property type="entry name" value="AAA+_ATPase"/>
</dbReference>
<dbReference type="SUPFAM" id="SSF52540">
    <property type="entry name" value="P-loop containing nucleoside triphosphate hydrolases"/>
    <property type="match status" value="1"/>
</dbReference>
<dbReference type="InterPro" id="IPR003439">
    <property type="entry name" value="ABC_transporter-like_ATP-bd"/>
</dbReference>
<dbReference type="Gene3D" id="3.40.50.300">
    <property type="entry name" value="P-loop containing nucleotide triphosphate hydrolases"/>
    <property type="match status" value="1"/>
</dbReference>
<evidence type="ECO:0000259" key="9">
    <source>
        <dbReference type="PROSITE" id="PS50929"/>
    </source>
</evidence>
<keyword evidence="4" id="KW-0067">ATP-binding</keyword>
<keyword evidence="11" id="KW-1185">Reference proteome</keyword>
<dbReference type="Pfam" id="PF00005">
    <property type="entry name" value="ABC_tran"/>
    <property type="match status" value="1"/>
</dbReference>
<name>A0A3S9SWP4_9FIRM</name>
<sequence>MSRVKALYKLLEHYRKEQIIICILIVIDILLTSSVPFLIKDLVNYITSGDNWTSILKLGLLILFITICNAIIQIIKNYRWHLLRFRSINYLRLKMFYHALRKPMSFFDNNNVGGIMAKVLDDVVIVAQHAAIGLPMLFANLFQLIIVISFLFILELKLAVIIFITMPIYYIIFHYLNSRIRETSKLERVNFAKVMKDVQEKLLGVRTIKIFKKEKYMVDKFSKVLDNYLQYVRKTVFLNSCGSGLTIVIMLTLPVIILIYGGFLVYKKEISLGTLIAFYTYLSFLYEPIRNLSDYNLGLQTTLGMCERVLNFLQDDKIEKEGKVKLKEFNSLEFKNVSFQYENGKSVLSNLNFRIDKGDRLAIVGPSGSGKSTILNLIMKLYSPDKGKILVNGIDIREISSDSLYALITLLEQNHFLFEGTIKENITFGEEVDFQRIRKAAMLSKILPLIQSYENGFDHLISDSNLSGGEKQRLCLARSLLKDAQLVLLDEATSSVDPAIEKEIVDNLDKNLEGKTLVAVSHRPQILSICNKVIHLSNGQIIGCYTLKNEKDYEKVYGIVSRTLDQ</sequence>
<dbReference type="GO" id="GO:0016887">
    <property type="term" value="F:ATP hydrolysis activity"/>
    <property type="evidence" value="ECO:0007669"/>
    <property type="project" value="InterPro"/>
</dbReference>
<feature type="transmembrane region" description="Helical" evidence="7">
    <location>
        <begin position="158"/>
        <end position="176"/>
    </location>
</feature>
<dbReference type="GO" id="GO:0005524">
    <property type="term" value="F:ATP binding"/>
    <property type="evidence" value="ECO:0007669"/>
    <property type="project" value="UniProtKB-KW"/>
</dbReference>
<feature type="transmembrane region" description="Helical" evidence="7">
    <location>
        <begin position="20"/>
        <end position="39"/>
    </location>
</feature>
<protein>
    <recommendedName>
        <fullName evidence="12">ABC transporter</fullName>
    </recommendedName>
</protein>
<dbReference type="SMART" id="SM00382">
    <property type="entry name" value="AAA"/>
    <property type="match status" value="1"/>
</dbReference>
<evidence type="ECO:0000256" key="3">
    <source>
        <dbReference type="ARBA" id="ARBA00022741"/>
    </source>
</evidence>
<keyword evidence="5 7" id="KW-1133">Transmembrane helix</keyword>
<dbReference type="InterPro" id="IPR011527">
    <property type="entry name" value="ABC1_TM_dom"/>
</dbReference>
<dbReference type="PROSITE" id="PS50929">
    <property type="entry name" value="ABC_TM1F"/>
    <property type="match status" value="1"/>
</dbReference>
<organism evidence="10 11">
    <name type="scientific">Anoxybacter fermentans</name>
    <dbReference type="NCBI Taxonomy" id="1323375"/>
    <lineage>
        <taxon>Bacteria</taxon>
        <taxon>Bacillati</taxon>
        <taxon>Bacillota</taxon>
        <taxon>Clostridia</taxon>
        <taxon>Halanaerobiales</taxon>
        <taxon>Anoxybacter</taxon>
    </lineage>
</organism>
<dbReference type="SUPFAM" id="SSF90123">
    <property type="entry name" value="ABC transporter transmembrane region"/>
    <property type="match status" value="1"/>
</dbReference>
<feature type="transmembrane region" description="Helical" evidence="7">
    <location>
        <begin position="130"/>
        <end position="152"/>
    </location>
</feature>
<reference evidence="10 11" key="1">
    <citation type="submission" date="2016-07" db="EMBL/GenBank/DDBJ databases">
        <title>Genome and transcriptome analysis of iron-reducing fermentative bacteria Anoxybacter fermentans.</title>
        <authorList>
            <person name="Zeng X."/>
            <person name="Shao Z."/>
        </authorList>
    </citation>
    <scope>NUCLEOTIDE SEQUENCE [LARGE SCALE GENOMIC DNA]</scope>
    <source>
        <strain evidence="10 11">DY22613</strain>
    </source>
</reference>
<evidence type="ECO:0000256" key="5">
    <source>
        <dbReference type="ARBA" id="ARBA00022989"/>
    </source>
</evidence>
<comment type="subcellular location">
    <subcellularLocation>
        <location evidence="1">Cell membrane</location>
        <topology evidence="1">Multi-pass membrane protein</topology>
    </subcellularLocation>
</comment>
<dbReference type="PANTHER" id="PTHR43394:SF1">
    <property type="entry name" value="ATP-BINDING CASSETTE SUB-FAMILY B MEMBER 10, MITOCHONDRIAL"/>
    <property type="match status" value="1"/>
</dbReference>
<dbReference type="PROSITE" id="PS50893">
    <property type="entry name" value="ABC_TRANSPORTER_2"/>
    <property type="match status" value="1"/>
</dbReference>
<dbReference type="GO" id="GO:0005886">
    <property type="term" value="C:plasma membrane"/>
    <property type="evidence" value="ECO:0007669"/>
    <property type="project" value="UniProtKB-SubCell"/>
</dbReference>
<evidence type="ECO:0000313" key="11">
    <source>
        <dbReference type="Proteomes" id="UP000267250"/>
    </source>
</evidence>
<feature type="domain" description="ABC transporter" evidence="8">
    <location>
        <begin position="332"/>
        <end position="563"/>
    </location>
</feature>
<evidence type="ECO:0000256" key="2">
    <source>
        <dbReference type="ARBA" id="ARBA00022692"/>
    </source>
</evidence>
<dbReference type="CDD" id="cd07346">
    <property type="entry name" value="ABC_6TM_exporters"/>
    <property type="match status" value="1"/>
</dbReference>
<feature type="transmembrane region" description="Helical" evidence="7">
    <location>
        <begin position="236"/>
        <end position="264"/>
    </location>
</feature>
<dbReference type="InterPro" id="IPR039421">
    <property type="entry name" value="Type_1_exporter"/>
</dbReference>
<evidence type="ECO:0000313" key="10">
    <source>
        <dbReference type="EMBL" id="AZR72705.1"/>
    </source>
</evidence>
<keyword evidence="6 7" id="KW-0472">Membrane</keyword>
<dbReference type="Pfam" id="PF00664">
    <property type="entry name" value="ABC_membrane"/>
    <property type="match status" value="1"/>
</dbReference>
<dbReference type="Gene3D" id="1.20.1560.10">
    <property type="entry name" value="ABC transporter type 1, transmembrane domain"/>
    <property type="match status" value="1"/>
</dbReference>
<keyword evidence="2 7" id="KW-0812">Transmembrane</keyword>
<dbReference type="CDD" id="cd03228">
    <property type="entry name" value="ABCC_MRP_Like"/>
    <property type="match status" value="1"/>
</dbReference>
<evidence type="ECO:0000259" key="8">
    <source>
        <dbReference type="PROSITE" id="PS50893"/>
    </source>
</evidence>
<evidence type="ECO:0008006" key="12">
    <source>
        <dbReference type="Google" id="ProtNLM"/>
    </source>
</evidence>
<dbReference type="PANTHER" id="PTHR43394">
    <property type="entry name" value="ATP-DEPENDENT PERMEASE MDL1, MITOCHONDRIAL"/>
    <property type="match status" value="1"/>
</dbReference>
<dbReference type="Proteomes" id="UP000267250">
    <property type="component" value="Chromosome"/>
</dbReference>
<evidence type="ECO:0000256" key="6">
    <source>
        <dbReference type="ARBA" id="ARBA00023136"/>
    </source>
</evidence>
<feature type="transmembrane region" description="Helical" evidence="7">
    <location>
        <begin position="54"/>
        <end position="75"/>
    </location>
</feature>
<proteinExistence type="predicted"/>
<dbReference type="InterPro" id="IPR017871">
    <property type="entry name" value="ABC_transporter-like_CS"/>
</dbReference>
<dbReference type="PROSITE" id="PS00211">
    <property type="entry name" value="ABC_TRANSPORTER_1"/>
    <property type="match status" value="1"/>
</dbReference>
<evidence type="ECO:0000256" key="7">
    <source>
        <dbReference type="SAM" id="Phobius"/>
    </source>
</evidence>
<dbReference type="EMBL" id="CP016379">
    <property type="protein sequence ID" value="AZR72705.1"/>
    <property type="molecule type" value="Genomic_DNA"/>
</dbReference>
<dbReference type="InterPro" id="IPR036640">
    <property type="entry name" value="ABC1_TM_sf"/>
</dbReference>
<dbReference type="InterPro" id="IPR027417">
    <property type="entry name" value="P-loop_NTPase"/>
</dbReference>
<dbReference type="OrthoDB" id="9762778at2"/>
<dbReference type="AlphaFoldDB" id="A0A3S9SWP4"/>
<keyword evidence="3" id="KW-0547">Nucleotide-binding</keyword>
<evidence type="ECO:0000256" key="4">
    <source>
        <dbReference type="ARBA" id="ARBA00022840"/>
    </source>
</evidence>